<dbReference type="InterPro" id="IPR029000">
    <property type="entry name" value="Cyclophilin-like_dom_sf"/>
</dbReference>
<evidence type="ECO:0000256" key="1">
    <source>
        <dbReference type="ARBA" id="ARBA00000971"/>
    </source>
</evidence>
<evidence type="ECO:0000256" key="4">
    <source>
        <dbReference type="RuleBase" id="RU363019"/>
    </source>
</evidence>
<reference evidence="6" key="1">
    <citation type="journal article" date="2019" name="Environ. Microbiol.">
        <title>Fungal ecological strategies reflected in gene transcription - a case study of two litter decomposers.</title>
        <authorList>
            <person name="Barbi F."/>
            <person name="Kohler A."/>
            <person name="Barry K."/>
            <person name="Baskaran P."/>
            <person name="Daum C."/>
            <person name="Fauchery L."/>
            <person name="Ihrmark K."/>
            <person name="Kuo A."/>
            <person name="LaButti K."/>
            <person name="Lipzen A."/>
            <person name="Morin E."/>
            <person name="Grigoriev I.V."/>
            <person name="Henrissat B."/>
            <person name="Lindahl B."/>
            <person name="Martin F."/>
        </authorList>
    </citation>
    <scope>NUCLEOTIDE SEQUENCE</scope>
    <source>
        <strain evidence="6">JB14</strain>
    </source>
</reference>
<organism evidence="6 7">
    <name type="scientific">Gymnopus androsaceus JB14</name>
    <dbReference type="NCBI Taxonomy" id="1447944"/>
    <lineage>
        <taxon>Eukaryota</taxon>
        <taxon>Fungi</taxon>
        <taxon>Dikarya</taxon>
        <taxon>Basidiomycota</taxon>
        <taxon>Agaricomycotina</taxon>
        <taxon>Agaricomycetes</taxon>
        <taxon>Agaricomycetidae</taxon>
        <taxon>Agaricales</taxon>
        <taxon>Marasmiineae</taxon>
        <taxon>Omphalotaceae</taxon>
        <taxon>Gymnopus</taxon>
    </lineage>
</organism>
<dbReference type="SUPFAM" id="SSF50891">
    <property type="entry name" value="Cyclophilin-like"/>
    <property type="match status" value="1"/>
</dbReference>
<evidence type="ECO:0000313" key="7">
    <source>
        <dbReference type="Proteomes" id="UP000799118"/>
    </source>
</evidence>
<dbReference type="GO" id="GO:0005737">
    <property type="term" value="C:cytoplasm"/>
    <property type="evidence" value="ECO:0007669"/>
    <property type="project" value="TreeGrafter"/>
</dbReference>
<sequence length="72" mass="7671">PGLLSMANTGKNTNGSQFFITLSSRHEKHVIFGEVVKGMDIVKKIEAKGTPSRAPCSKVEITESGVVKLSAL</sequence>
<accession>A0A6A4IF91</accession>
<feature type="domain" description="PPIase cyclophilin-type" evidence="5">
    <location>
        <begin position="1"/>
        <end position="66"/>
    </location>
</feature>
<protein>
    <recommendedName>
        <fullName evidence="4">Peptidyl-prolyl cis-trans isomerase</fullName>
        <shortName evidence="4">PPIase</shortName>
        <ecNumber evidence="4">5.2.1.8</ecNumber>
    </recommendedName>
</protein>
<comment type="similarity">
    <text evidence="4">Belongs to the cyclophilin-type PPIase family.</text>
</comment>
<dbReference type="Proteomes" id="UP000799118">
    <property type="component" value="Unassembled WGS sequence"/>
</dbReference>
<keyword evidence="7" id="KW-1185">Reference proteome</keyword>
<evidence type="ECO:0000313" key="6">
    <source>
        <dbReference type="EMBL" id="KAE9407948.1"/>
    </source>
</evidence>
<dbReference type="PROSITE" id="PS50072">
    <property type="entry name" value="CSA_PPIASE_2"/>
    <property type="match status" value="1"/>
</dbReference>
<keyword evidence="3 4" id="KW-0413">Isomerase</keyword>
<dbReference type="PANTHER" id="PTHR11071:SF561">
    <property type="entry name" value="PEPTIDYL-PROLYL CIS-TRANS ISOMERASE D-RELATED"/>
    <property type="match status" value="1"/>
</dbReference>
<dbReference type="PRINTS" id="PR00153">
    <property type="entry name" value="CSAPPISMRASE"/>
</dbReference>
<dbReference type="GO" id="GO:0006457">
    <property type="term" value="P:protein folding"/>
    <property type="evidence" value="ECO:0007669"/>
    <property type="project" value="TreeGrafter"/>
</dbReference>
<comment type="function">
    <text evidence="4">PPIases accelerate the folding of proteins. It catalyzes the cis-trans isomerization of proline imidic peptide bonds in oligopeptides.</text>
</comment>
<evidence type="ECO:0000259" key="5">
    <source>
        <dbReference type="PROSITE" id="PS50072"/>
    </source>
</evidence>
<proteinExistence type="inferred from homology"/>
<dbReference type="GO" id="GO:0016018">
    <property type="term" value="F:cyclosporin A binding"/>
    <property type="evidence" value="ECO:0007669"/>
    <property type="project" value="TreeGrafter"/>
</dbReference>
<dbReference type="OrthoDB" id="193499at2759"/>
<dbReference type="Pfam" id="PF00160">
    <property type="entry name" value="Pro_isomerase"/>
    <property type="match status" value="1"/>
</dbReference>
<feature type="non-terminal residue" evidence="6">
    <location>
        <position position="1"/>
    </location>
</feature>
<dbReference type="Gene3D" id="2.40.100.10">
    <property type="entry name" value="Cyclophilin-like"/>
    <property type="match status" value="1"/>
</dbReference>
<evidence type="ECO:0000256" key="3">
    <source>
        <dbReference type="ARBA" id="ARBA00023235"/>
    </source>
</evidence>
<dbReference type="GO" id="GO:0003755">
    <property type="term" value="F:peptidyl-prolyl cis-trans isomerase activity"/>
    <property type="evidence" value="ECO:0007669"/>
    <property type="project" value="UniProtKB-UniRule"/>
</dbReference>
<dbReference type="PANTHER" id="PTHR11071">
    <property type="entry name" value="PEPTIDYL-PROLYL CIS-TRANS ISOMERASE"/>
    <property type="match status" value="1"/>
</dbReference>
<evidence type="ECO:0000256" key="2">
    <source>
        <dbReference type="ARBA" id="ARBA00023110"/>
    </source>
</evidence>
<gene>
    <name evidence="6" type="ORF">BT96DRAFT_808796</name>
</gene>
<name>A0A6A4IF91_9AGAR</name>
<dbReference type="AlphaFoldDB" id="A0A6A4IF91"/>
<dbReference type="EMBL" id="ML769393">
    <property type="protein sequence ID" value="KAE9407948.1"/>
    <property type="molecule type" value="Genomic_DNA"/>
</dbReference>
<dbReference type="EC" id="5.2.1.8" evidence="4"/>
<comment type="catalytic activity">
    <reaction evidence="1 4">
        <text>[protein]-peptidylproline (omega=180) = [protein]-peptidylproline (omega=0)</text>
        <dbReference type="Rhea" id="RHEA:16237"/>
        <dbReference type="Rhea" id="RHEA-COMP:10747"/>
        <dbReference type="Rhea" id="RHEA-COMP:10748"/>
        <dbReference type="ChEBI" id="CHEBI:83833"/>
        <dbReference type="ChEBI" id="CHEBI:83834"/>
        <dbReference type="EC" id="5.2.1.8"/>
    </reaction>
</comment>
<keyword evidence="2 4" id="KW-0697">Rotamase</keyword>
<dbReference type="InterPro" id="IPR002130">
    <property type="entry name" value="Cyclophilin-type_PPIase_dom"/>
</dbReference>